<name>G6YHC0_9HYPH</name>
<protein>
    <submittedName>
        <fullName evidence="2">Uncharacterized protein</fullName>
    </submittedName>
</protein>
<gene>
    <name evidence="2" type="ORF">MEA186_26936</name>
</gene>
<dbReference type="PATRIC" id="fig|1082933.3.peg.5231"/>
<feature type="transmembrane region" description="Helical" evidence="1">
    <location>
        <begin position="190"/>
        <end position="216"/>
    </location>
</feature>
<evidence type="ECO:0000256" key="1">
    <source>
        <dbReference type="SAM" id="Phobius"/>
    </source>
</evidence>
<evidence type="ECO:0000313" key="3">
    <source>
        <dbReference type="Proteomes" id="UP000002949"/>
    </source>
</evidence>
<proteinExistence type="predicted"/>
<keyword evidence="3" id="KW-1185">Reference proteome</keyword>
<evidence type="ECO:0000313" key="2">
    <source>
        <dbReference type="EMBL" id="EHH07812.1"/>
    </source>
</evidence>
<dbReference type="Proteomes" id="UP000002949">
    <property type="component" value="Unassembled WGS sequence"/>
</dbReference>
<reference evidence="2 3" key="1">
    <citation type="journal article" date="2012" name="J. Bacteriol.">
        <title>Draft Genome Sequence of Plant Growth-Promoting Rhizobium Mesorhizobium amorphae, Isolated from Zinc-Lead Mine Tailings.</title>
        <authorList>
            <person name="Hao X."/>
            <person name="Lin Y."/>
            <person name="Johnstone L."/>
            <person name="Baltrus D.A."/>
            <person name="Miller S.J."/>
            <person name="Wei G."/>
            <person name="Rensing C."/>
        </authorList>
    </citation>
    <scope>NUCLEOTIDE SEQUENCE [LARGE SCALE GENOMIC DNA]</scope>
    <source>
        <strain evidence="2 3">CCNWGS0123</strain>
    </source>
</reference>
<feature type="transmembrane region" description="Helical" evidence="1">
    <location>
        <begin position="69"/>
        <end position="91"/>
    </location>
</feature>
<keyword evidence="1" id="KW-1133">Transmembrane helix</keyword>
<organism evidence="2 3">
    <name type="scientific">Mesorhizobium amorphae CCNWGS0123</name>
    <dbReference type="NCBI Taxonomy" id="1082933"/>
    <lineage>
        <taxon>Bacteria</taxon>
        <taxon>Pseudomonadati</taxon>
        <taxon>Pseudomonadota</taxon>
        <taxon>Alphaproteobacteria</taxon>
        <taxon>Hyphomicrobiales</taxon>
        <taxon>Phyllobacteriaceae</taxon>
        <taxon>Mesorhizobium</taxon>
    </lineage>
</organism>
<keyword evidence="1" id="KW-0472">Membrane</keyword>
<accession>G6YHC0</accession>
<dbReference type="AlphaFoldDB" id="G6YHC0"/>
<feature type="transmembrane region" description="Helical" evidence="1">
    <location>
        <begin position="34"/>
        <end position="57"/>
    </location>
</feature>
<keyword evidence="1" id="KW-0812">Transmembrane</keyword>
<sequence length="222" mass="24069">MDNRGLTNLLLAIIAGVLLFGKDAMVSGLQGLFLVAVAIFAIWLVLAGCGAILSWIIREWGAAKSTEERASVIFATLAGFILTPLAAYTFWLWYTGVQDPLRVAVNSWLGWAWGAVVLSLMAGYALFGGWNALRWLATNRSALPGMILHRSRAIVWGYFDFLGGPVTFSIREWRERSLAGDGTAMKVASAAFATFIGLIFSLTAILLTFGVVIGILSWMGML</sequence>
<dbReference type="EMBL" id="AGSN01000185">
    <property type="protein sequence ID" value="EHH07812.1"/>
    <property type="molecule type" value="Genomic_DNA"/>
</dbReference>
<feature type="transmembrane region" description="Helical" evidence="1">
    <location>
        <begin position="111"/>
        <end position="133"/>
    </location>
</feature>